<proteinExistence type="predicted"/>
<accession>A0A6B9FME5</accession>
<dbReference type="EMBL" id="CP043538">
    <property type="protein sequence ID" value="QGY03182.1"/>
    <property type="molecule type" value="Genomic_DNA"/>
</dbReference>
<dbReference type="OrthoDB" id="8420639at2"/>
<evidence type="ECO:0000313" key="2">
    <source>
        <dbReference type="Proteomes" id="UP000012488"/>
    </source>
</evidence>
<gene>
    <name evidence="1" type="ORF">MMSR116_15785</name>
</gene>
<dbReference type="RefSeq" id="WP_010682183.1">
    <property type="nucleotide sequence ID" value="NZ_CP043538.1"/>
</dbReference>
<evidence type="ECO:0000313" key="1">
    <source>
        <dbReference type="EMBL" id="QGY03182.1"/>
    </source>
</evidence>
<reference evidence="1 2" key="2">
    <citation type="journal article" date="2013" name="Genome Announc.">
        <title>Draft Genome Sequence of Methylobacterium mesophilicum Strain SR1.6/6, Isolated from Citrus sinensis.</title>
        <authorList>
            <person name="Marinho Almeida D."/>
            <person name="Dini-Andreote F."/>
            <person name="Camargo Neves A.A."/>
            <person name="Juca Ramos R.T."/>
            <person name="Andreote F.D."/>
            <person name="Carneiro A.R."/>
            <person name="Oliveira de Souza Lima A."/>
            <person name="Caracciolo Gomes de Sa P.H."/>
            <person name="Ribeiro Barbosa M.S."/>
            <person name="Araujo W.L."/>
            <person name="Silva A."/>
        </authorList>
    </citation>
    <scope>NUCLEOTIDE SEQUENCE [LARGE SCALE GENOMIC DNA]</scope>
    <source>
        <strain evidence="1 2">SR1.6/6</strain>
    </source>
</reference>
<reference evidence="1 2" key="1">
    <citation type="journal article" date="2012" name="Genet. Mol. Biol.">
        <title>Analysis of 16S rRNA and mxaF genes revealing insights into Methylobacterium niche-specific plant association.</title>
        <authorList>
            <person name="Dourado M.N."/>
            <person name="Andreote F.D."/>
            <person name="Dini-Andreote F."/>
            <person name="Conti R."/>
            <person name="Araujo J.M."/>
            <person name="Araujo W.L."/>
        </authorList>
    </citation>
    <scope>NUCLEOTIDE SEQUENCE [LARGE SCALE GENOMIC DNA]</scope>
    <source>
        <strain evidence="1 2">SR1.6/6</strain>
    </source>
</reference>
<dbReference type="AlphaFoldDB" id="A0A6B9FME5"/>
<dbReference type="Proteomes" id="UP000012488">
    <property type="component" value="Chromosome"/>
</dbReference>
<sequence>MARRTRLLPPEALDRRTLEQAARLLLGAEWKRPLAKMLGPHHPDGPVASIDPRLPFRWMMEPPEDSTAKFNGRPIPDWVWPVLRELLHQRALDLASQSREAQRLYGDLGVLLYEAGRKR</sequence>
<name>A0A6B9FME5_9HYPH</name>
<organism evidence="1 2">
    <name type="scientific">Methylobacterium mesophilicum SR1.6/6</name>
    <dbReference type="NCBI Taxonomy" id="908290"/>
    <lineage>
        <taxon>Bacteria</taxon>
        <taxon>Pseudomonadati</taxon>
        <taxon>Pseudomonadota</taxon>
        <taxon>Alphaproteobacteria</taxon>
        <taxon>Hyphomicrobiales</taxon>
        <taxon>Methylobacteriaceae</taxon>
        <taxon>Methylobacterium</taxon>
    </lineage>
</organism>
<protein>
    <submittedName>
        <fullName evidence="1">Uncharacterized protein</fullName>
    </submittedName>
</protein>
<dbReference type="KEGG" id="mmes:MMSR116_15785"/>